<evidence type="ECO:0000256" key="3">
    <source>
        <dbReference type="ARBA" id="ARBA00022630"/>
    </source>
</evidence>
<evidence type="ECO:0000256" key="5">
    <source>
        <dbReference type="ARBA" id="ARBA00022982"/>
    </source>
</evidence>
<evidence type="ECO:0000256" key="4">
    <source>
        <dbReference type="ARBA" id="ARBA00022827"/>
    </source>
</evidence>
<reference evidence="8 9" key="1">
    <citation type="submission" date="2016-04" db="EMBL/GenBank/DDBJ databases">
        <title>Peptidophaga gingivicola gen. nov., sp. nov., isolated from human subgingival plaque.</title>
        <authorList>
            <person name="Beall C.J."/>
            <person name="Mokrzan E.M."/>
            <person name="Griffen A.L."/>
            <person name="Leys E.J."/>
        </authorList>
    </citation>
    <scope>NUCLEOTIDE SEQUENCE [LARGE SCALE GENOMIC DNA]</scope>
    <source>
        <strain evidence="8 9">BA112</strain>
    </source>
</reference>
<dbReference type="InterPro" id="IPR029035">
    <property type="entry name" value="DHS-like_NAD/FAD-binding_dom"/>
</dbReference>
<dbReference type="STRING" id="1823756.A4H34_05715"/>
<evidence type="ECO:0000259" key="7">
    <source>
        <dbReference type="Pfam" id="PF00766"/>
    </source>
</evidence>
<sequence length="289" mass="28888">MANTWIIAVDPQIAALVEHGRAVGGSVTAVTVGGTPVAGVDKVIDVALPEGVPAEAAAPAVAAAVAAEAGDVVLAANKPAERVLAGAVAAKLNAAFLPGLKSVKAGAAELSRYGGLSFENVTFDSPVVAVLDGGAEAEGEPVAAETTEGSVYDAKVTGQEKTEVVAVNLGAAKRVVSAGRGFKAKEDLKLAEELAAAIGAELACSRPLAEGADWMAVDRYIGVSGQIVSPELYIAVGISGQIQHTVGMSDSKVVVAVNSDSKAPMFAGADYGIVGDLYEVLPALTEAAK</sequence>
<name>A0A179B4J5_9ACTO</name>
<feature type="binding site" evidence="6">
    <location>
        <begin position="237"/>
        <end position="244"/>
    </location>
    <ligand>
        <name>FAD</name>
        <dbReference type="ChEBI" id="CHEBI:57692"/>
    </ligand>
</feature>
<keyword evidence="2" id="KW-0813">Transport</keyword>
<proteinExistence type="inferred from homology"/>
<dbReference type="InterPro" id="IPR001308">
    <property type="entry name" value="ETF_a/FixB"/>
</dbReference>
<dbReference type="Pfam" id="PF00766">
    <property type="entry name" value="ETF_alpha"/>
    <property type="match status" value="1"/>
</dbReference>
<evidence type="ECO:0000256" key="1">
    <source>
        <dbReference type="ARBA" id="ARBA00005817"/>
    </source>
</evidence>
<evidence type="ECO:0000256" key="6">
    <source>
        <dbReference type="PIRSR" id="PIRSR000089-1"/>
    </source>
</evidence>
<keyword evidence="5" id="KW-0249">Electron transport</keyword>
<dbReference type="Gene3D" id="3.40.50.620">
    <property type="entry name" value="HUPs"/>
    <property type="match status" value="1"/>
</dbReference>
<dbReference type="FunFam" id="3.40.50.1220:FF:000004">
    <property type="entry name" value="Electron transfer flavoprotein"/>
    <property type="match status" value="1"/>
</dbReference>
<dbReference type="EMBL" id="LVZK01000001">
    <property type="protein sequence ID" value="OAP86622.1"/>
    <property type="molecule type" value="Genomic_DNA"/>
</dbReference>
<organism evidence="8 9">
    <name type="scientific">Peptidiphaga gingivicola</name>
    <dbReference type="NCBI Taxonomy" id="2741497"/>
    <lineage>
        <taxon>Bacteria</taxon>
        <taxon>Bacillati</taxon>
        <taxon>Actinomycetota</taxon>
        <taxon>Actinomycetes</taxon>
        <taxon>Actinomycetales</taxon>
        <taxon>Actinomycetaceae</taxon>
        <taxon>Peptidiphaga</taxon>
    </lineage>
</organism>
<dbReference type="SUPFAM" id="SSF52402">
    <property type="entry name" value="Adenine nucleotide alpha hydrolases-like"/>
    <property type="match status" value="1"/>
</dbReference>
<dbReference type="InterPro" id="IPR014731">
    <property type="entry name" value="ETF_asu_C"/>
</dbReference>
<dbReference type="PROSITE" id="PS00696">
    <property type="entry name" value="ETF_ALPHA"/>
    <property type="match status" value="1"/>
</dbReference>
<evidence type="ECO:0000313" key="9">
    <source>
        <dbReference type="Proteomes" id="UP000078368"/>
    </source>
</evidence>
<comment type="cofactor">
    <cofactor evidence="6">
        <name>FAD</name>
        <dbReference type="ChEBI" id="CHEBI:57692"/>
    </cofactor>
    <text evidence="6">Binds 1 FAD per dimer.</text>
</comment>
<dbReference type="AlphaFoldDB" id="A0A179B4J5"/>
<comment type="similarity">
    <text evidence="1">Belongs to the ETF alpha-subunit/FixB family.</text>
</comment>
<keyword evidence="4 6" id="KW-0274">FAD</keyword>
<dbReference type="PIRSF" id="PIRSF000089">
    <property type="entry name" value="Electra_flavoP_a"/>
    <property type="match status" value="1"/>
</dbReference>
<protein>
    <submittedName>
        <fullName evidence="8">Electron transfer flavoprotein subunit beta</fullName>
    </submittedName>
</protein>
<comment type="caution">
    <text evidence="8">The sequence shown here is derived from an EMBL/GenBank/DDBJ whole genome shotgun (WGS) entry which is preliminary data.</text>
</comment>
<dbReference type="RefSeq" id="WP_064231350.1">
    <property type="nucleotide sequence ID" value="NZ_LVZK01000001.1"/>
</dbReference>
<feature type="binding site" evidence="6">
    <location>
        <position position="180"/>
    </location>
    <ligand>
        <name>FAD</name>
        <dbReference type="ChEBI" id="CHEBI:57692"/>
    </ligand>
</feature>
<dbReference type="Gene3D" id="3.40.50.1220">
    <property type="entry name" value="TPP-binding domain"/>
    <property type="match status" value="1"/>
</dbReference>
<accession>A0A179B4J5</accession>
<evidence type="ECO:0000313" key="8">
    <source>
        <dbReference type="EMBL" id="OAP86622.1"/>
    </source>
</evidence>
<dbReference type="GO" id="GO:0033539">
    <property type="term" value="P:fatty acid beta-oxidation using acyl-CoA dehydrogenase"/>
    <property type="evidence" value="ECO:0007669"/>
    <property type="project" value="TreeGrafter"/>
</dbReference>
<feature type="binding site" evidence="6">
    <location>
        <begin position="205"/>
        <end position="206"/>
    </location>
    <ligand>
        <name>FAD</name>
        <dbReference type="ChEBI" id="CHEBI:57692"/>
    </ligand>
</feature>
<dbReference type="Proteomes" id="UP000078368">
    <property type="component" value="Unassembled WGS sequence"/>
</dbReference>
<keyword evidence="3" id="KW-0285">Flavoprotein</keyword>
<dbReference type="PANTHER" id="PTHR43153:SF1">
    <property type="entry name" value="ELECTRON TRANSFER FLAVOPROTEIN SUBUNIT ALPHA, MITOCHONDRIAL"/>
    <property type="match status" value="1"/>
</dbReference>
<dbReference type="OrthoDB" id="9770286at2"/>
<dbReference type="GO" id="GO:0009055">
    <property type="term" value="F:electron transfer activity"/>
    <property type="evidence" value="ECO:0007669"/>
    <property type="project" value="InterPro"/>
</dbReference>
<evidence type="ECO:0000256" key="2">
    <source>
        <dbReference type="ARBA" id="ARBA00022448"/>
    </source>
</evidence>
<gene>
    <name evidence="8" type="ORF">A4H34_05715</name>
</gene>
<dbReference type="GO" id="GO:0050660">
    <property type="term" value="F:flavin adenine dinucleotide binding"/>
    <property type="evidence" value="ECO:0007669"/>
    <property type="project" value="InterPro"/>
</dbReference>
<keyword evidence="9" id="KW-1185">Reference proteome</keyword>
<dbReference type="SUPFAM" id="SSF52467">
    <property type="entry name" value="DHS-like NAD/FAD-binding domain"/>
    <property type="match status" value="1"/>
</dbReference>
<dbReference type="PANTHER" id="PTHR43153">
    <property type="entry name" value="ELECTRON TRANSFER FLAVOPROTEIN ALPHA"/>
    <property type="match status" value="1"/>
</dbReference>
<feature type="domain" description="Electron transfer flavoprotein alpha subunit C-terminal" evidence="7">
    <location>
        <begin position="169"/>
        <end position="249"/>
    </location>
</feature>
<feature type="binding site" evidence="6">
    <location>
        <position position="258"/>
    </location>
    <ligand>
        <name>FAD</name>
        <dbReference type="ChEBI" id="CHEBI:57692"/>
    </ligand>
</feature>
<dbReference type="InterPro" id="IPR018206">
    <property type="entry name" value="ETF_asu_C_CS"/>
</dbReference>
<dbReference type="InterPro" id="IPR014729">
    <property type="entry name" value="Rossmann-like_a/b/a_fold"/>
</dbReference>